<keyword evidence="1 6" id="KW-1003">Cell membrane</keyword>
<proteinExistence type="inferred from homology"/>
<dbReference type="InterPro" id="IPR010664">
    <property type="entry name" value="LipoPS_assembly_LptC-rel"/>
</dbReference>
<dbReference type="GO" id="GO:0017089">
    <property type="term" value="F:glycolipid transfer activity"/>
    <property type="evidence" value="ECO:0007669"/>
    <property type="project" value="TreeGrafter"/>
</dbReference>
<evidence type="ECO:0000256" key="6">
    <source>
        <dbReference type="HAMAP-Rule" id="MF_01915"/>
    </source>
</evidence>
<dbReference type="PIRSF" id="PIRSF028513">
    <property type="entry name" value="LptC"/>
    <property type="match status" value="1"/>
</dbReference>
<reference evidence="8 9" key="1">
    <citation type="submission" date="2019-03" db="EMBL/GenBank/DDBJ databases">
        <title>Genomic Encyclopedia of Type Strains, Phase IV (KMG-IV): sequencing the most valuable type-strain genomes for metagenomic binning, comparative biology and taxonomic classification.</title>
        <authorList>
            <person name="Goeker M."/>
        </authorList>
    </citation>
    <scope>NUCLEOTIDE SEQUENCE [LARGE SCALE GENOMIC DNA]</scope>
    <source>
        <strain evidence="8 9">DSM 28231</strain>
    </source>
</reference>
<comment type="caution">
    <text evidence="8">The sequence shown here is derived from an EMBL/GenBank/DDBJ whole genome shotgun (WGS) entry which is preliminary data.</text>
</comment>
<comment type="function">
    <text evidence="6">Involved in the assembly of lipopolysaccharide (LPS). Required for the translocation of LPS from the inner membrane to the outer membrane. Facilitates the transfer of LPS from the inner membrane to the periplasmic protein LptA. Could be a docking site for LptA.</text>
</comment>
<dbReference type="GO" id="GO:0015221">
    <property type="term" value="F:lipopolysaccharide transmembrane transporter activity"/>
    <property type="evidence" value="ECO:0007669"/>
    <property type="project" value="InterPro"/>
</dbReference>
<dbReference type="GO" id="GO:0005886">
    <property type="term" value="C:plasma membrane"/>
    <property type="evidence" value="ECO:0007669"/>
    <property type="project" value="UniProtKB-SubCell"/>
</dbReference>
<dbReference type="RefSeq" id="WP_132023296.1">
    <property type="nucleotide sequence ID" value="NZ_CP016605.1"/>
</dbReference>
<dbReference type="Pfam" id="PF06835">
    <property type="entry name" value="LptC"/>
    <property type="match status" value="1"/>
</dbReference>
<keyword evidence="4 6" id="KW-1133">Transmembrane helix</keyword>
<dbReference type="InterPro" id="IPR026265">
    <property type="entry name" value="LptC"/>
</dbReference>
<dbReference type="PANTHER" id="PTHR37481:SF1">
    <property type="entry name" value="LIPOPOLYSACCHARIDE EXPORT SYSTEM PROTEIN LPTC"/>
    <property type="match status" value="1"/>
</dbReference>
<keyword evidence="5 6" id="KW-0472">Membrane</keyword>
<evidence type="ECO:0000313" key="8">
    <source>
        <dbReference type="EMBL" id="TCP12745.1"/>
    </source>
</evidence>
<evidence type="ECO:0000256" key="7">
    <source>
        <dbReference type="PIRNR" id="PIRNR028513"/>
    </source>
</evidence>
<sequence>MNLRWVIVLSIIAFLSFAWFYSLQASNDELTQLIKDKKSPEYIGHKMETTVFSLTGEKQYVANAKTVEYYDSEGYSIFEEPIVHLFDIKNKQFEQQNWKLSAKQAKLTKDNMLYLEGEVIAQNLVNNSKLQQITAEEATINLKNQDITSNTTVNIIGQNIVSTGSKLVGNLNQQIATLKEQVKTRYEISNK</sequence>
<keyword evidence="2 6" id="KW-0997">Cell inner membrane</keyword>
<comment type="subcellular location">
    <subcellularLocation>
        <location evidence="6">Cell inner membrane</location>
        <topology evidence="6">Single-pass membrane protein</topology>
    </subcellularLocation>
</comment>
<protein>
    <recommendedName>
        <fullName evidence="6 7">Lipopolysaccharide export system protein LptC</fullName>
    </recommendedName>
</protein>
<comment type="similarity">
    <text evidence="6 7">Belongs to the LptC family.</text>
</comment>
<evidence type="ECO:0000256" key="5">
    <source>
        <dbReference type="ARBA" id="ARBA00023136"/>
    </source>
</evidence>
<evidence type="ECO:0000256" key="3">
    <source>
        <dbReference type="ARBA" id="ARBA00022692"/>
    </source>
</evidence>
<dbReference type="Gene3D" id="2.60.450.10">
    <property type="entry name" value="Lipopolysaccharide (LPS) transport protein A like domain"/>
    <property type="match status" value="1"/>
</dbReference>
<dbReference type="Proteomes" id="UP000294841">
    <property type="component" value="Unassembled WGS sequence"/>
</dbReference>
<keyword evidence="9" id="KW-1185">Reference proteome</keyword>
<accession>A0A4R2N054</accession>
<evidence type="ECO:0000256" key="1">
    <source>
        <dbReference type="ARBA" id="ARBA00022475"/>
    </source>
</evidence>
<evidence type="ECO:0000256" key="4">
    <source>
        <dbReference type="ARBA" id="ARBA00022989"/>
    </source>
</evidence>
<keyword evidence="3 6" id="KW-0812">Transmembrane</keyword>
<dbReference type="HAMAP" id="MF_01915">
    <property type="entry name" value="LPS_assembly_LptC"/>
    <property type="match status" value="1"/>
</dbReference>
<dbReference type="NCBIfam" id="TIGR04409">
    <property type="entry name" value="LptC_YrbK"/>
    <property type="match status" value="1"/>
</dbReference>
<dbReference type="GO" id="GO:0030288">
    <property type="term" value="C:outer membrane-bounded periplasmic space"/>
    <property type="evidence" value="ECO:0007669"/>
    <property type="project" value="TreeGrafter"/>
</dbReference>
<comment type="function">
    <text evidence="7">Required for the translocation of lipopolysaccharide (LPS) from the inner membrane to the outer membrane.</text>
</comment>
<name>A0A4R2N054_9PAST</name>
<gene>
    <name evidence="6" type="primary">lptC</name>
    <name evidence="8" type="ORF">EV697_10349</name>
</gene>
<dbReference type="GO" id="GO:0043165">
    <property type="term" value="P:Gram-negative-bacterium-type cell outer membrane assembly"/>
    <property type="evidence" value="ECO:0007669"/>
    <property type="project" value="UniProtKB-UniRule"/>
</dbReference>
<dbReference type="AlphaFoldDB" id="A0A4R2N054"/>
<evidence type="ECO:0000313" key="9">
    <source>
        <dbReference type="Proteomes" id="UP000294841"/>
    </source>
</evidence>
<organism evidence="8 9">
    <name type="scientific">Bisgaardia hudsonensis</name>
    <dbReference type="NCBI Taxonomy" id="109472"/>
    <lineage>
        <taxon>Bacteria</taxon>
        <taxon>Pseudomonadati</taxon>
        <taxon>Pseudomonadota</taxon>
        <taxon>Gammaproteobacteria</taxon>
        <taxon>Pasteurellales</taxon>
        <taxon>Pasteurellaceae</taxon>
        <taxon>Bisgaardia</taxon>
    </lineage>
</organism>
<dbReference type="InterPro" id="IPR052363">
    <property type="entry name" value="LPS_export_LptC"/>
</dbReference>
<dbReference type="OrthoDB" id="5659892at2"/>
<dbReference type="PANTHER" id="PTHR37481">
    <property type="entry name" value="LIPOPOLYSACCHARIDE EXPORT SYSTEM PROTEIN LPTC"/>
    <property type="match status" value="1"/>
</dbReference>
<dbReference type="EMBL" id="SLXI01000003">
    <property type="protein sequence ID" value="TCP12745.1"/>
    <property type="molecule type" value="Genomic_DNA"/>
</dbReference>
<evidence type="ECO:0000256" key="2">
    <source>
        <dbReference type="ARBA" id="ARBA00022519"/>
    </source>
</evidence>
<comment type="subunit">
    <text evidence="6">Component of the lipopolysaccharide transport and assembly complex. Interacts with LptA and the LptBFG transporter complex.</text>
</comment>